<protein>
    <submittedName>
        <fullName evidence="1">Leucine-rich repeat-containing protein 74b-like</fullName>
    </submittedName>
</protein>
<comment type="caution">
    <text evidence="1">The sequence shown here is derived from an EMBL/GenBank/DDBJ whole genome shotgun (WGS) entry which is preliminary data.</text>
</comment>
<dbReference type="InterPro" id="IPR032675">
    <property type="entry name" value="LRR_dom_sf"/>
</dbReference>
<dbReference type="SMART" id="SM00368">
    <property type="entry name" value="LRR_RI"/>
    <property type="match status" value="5"/>
</dbReference>
<keyword evidence="2" id="KW-1185">Reference proteome</keyword>
<dbReference type="InterPro" id="IPR001611">
    <property type="entry name" value="Leu-rich_rpt"/>
</dbReference>
<dbReference type="Pfam" id="PF13516">
    <property type="entry name" value="LRR_6"/>
    <property type="match status" value="4"/>
</dbReference>
<accession>A0AAV3ZIS6</accession>
<feature type="non-terminal residue" evidence="1">
    <location>
        <position position="317"/>
    </location>
</feature>
<reference evidence="1 2" key="1">
    <citation type="journal article" date="2021" name="Elife">
        <title>Chloroplast acquisition without the gene transfer in kleptoplastic sea slugs, Plakobranchus ocellatus.</title>
        <authorList>
            <person name="Maeda T."/>
            <person name="Takahashi S."/>
            <person name="Yoshida T."/>
            <person name="Shimamura S."/>
            <person name="Takaki Y."/>
            <person name="Nagai Y."/>
            <person name="Toyoda A."/>
            <person name="Suzuki Y."/>
            <person name="Arimoto A."/>
            <person name="Ishii H."/>
            <person name="Satoh N."/>
            <person name="Nishiyama T."/>
            <person name="Hasebe M."/>
            <person name="Maruyama T."/>
            <person name="Minagawa J."/>
            <person name="Obokata J."/>
            <person name="Shigenobu S."/>
        </authorList>
    </citation>
    <scope>NUCLEOTIDE SEQUENCE [LARGE SCALE GENOMIC DNA]</scope>
</reference>
<dbReference type="PANTHER" id="PTHR24114:SF50">
    <property type="entry name" value="RNI-LIKE PROTEIN"/>
    <property type="match status" value="1"/>
</dbReference>
<dbReference type="InterPro" id="IPR052394">
    <property type="entry name" value="LRR-containing"/>
</dbReference>
<proteinExistence type="predicted"/>
<dbReference type="Gene3D" id="3.80.10.10">
    <property type="entry name" value="Ribonuclease Inhibitor"/>
    <property type="match status" value="2"/>
</dbReference>
<dbReference type="AlphaFoldDB" id="A0AAV3ZIS6"/>
<dbReference type="PANTHER" id="PTHR24114">
    <property type="entry name" value="LEUCINE RICH REPEAT FAMILY PROTEIN"/>
    <property type="match status" value="1"/>
</dbReference>
<dbReference type="EMBL" id="BLXT01002484">
    <property type="protein sequence ID" value="GFN95024.1"/>
    <property type="molecule type" value="Genomic_DNA"/>
</dbReference>
<dbReference type="SUPFAM" id="SSF52047">
    <property type="entry name" value="RNI-like"/>
    <property type="match status" value="1"/>
</dbReference>
<name>A0AAV3ZIS6_9GAST</name>
<sequence length="317" mass="34769">MKQYRIVACALQVAALFVRILLAFEMVERRQTRDQRIVGLSPGVMTTSRQAVFIRSMPDALAVADSDGSGVASRRPSFLDAYSFGGKSRRETLDGTGGFDLGQEREREDDLETVLDTTVDAKPYDESGKRTYERACAKMGVTPISCCLRQLEASQTLDLSFYGLSARGVIPVAMALVINSNITRLLLPGNSLGLKGFSYIQKMMDENNSIAELDLSSNNLLSEGMLAVVEMLKTNKSLTDLNLSDNGFVESDSYALAKVLESNARLQNLNLSKNHFGDESAHAFSHMIAENTSLQDLDLSWNHFRNKGGTYLAKGLG</sequence>
<evidence type="ECO:0000313" key="1">
    <source>
        <dbReference type="EMBL" id="GFN95024.1"/>
    </source>
</evidence>
<evidence type="ECO:0000313" key="2">
    <source>
        <dbReference type="Proteomes" id="UP000735302"/>
    </source>
</evidence>
<gene>
    <name evidence="1" type="ORF">PoB_002153000</name>
</gene>
<dbReference type="Proteomes" id="UP000735302">
    <property type="component" value="Unassembled WGS sequence"/>
</dbReference>
<organism evidence="1 2">
    <name type="scientific">Plakobranchus ocellatus</name>
    <dbReference type="NCBI Taxonomy" id="259542"/>
    <lineage>
        <taxon>Eukaryota</taxon>
        <taxon>Metazoa</taxon>
        <taxon>Spiralia</taxon>
        <taxon>Lophotrochozoa</taxon>
        <taxon>Mollusca</taxon>
        <taxon>Gastropoda</taxon>
        <taxon>Heterobranchia</taxon>
        <taxon>Euthyneura</taxon>
        <taxon>Panpulmonata</taxon>
        <taxon>Sacoglossa</taxon>
        <taxon>Placobranchoidea</taxon>
        <taxon>Plakobranchidae</taxon>
        <taxon>Plakobranchus</taxon>
    </lineage>
</organism>